<organism evidence="1 2">
    <name type="scientific">Caerostris extrusa</name>
    <name type="common">Bark spider</name>
    <name type="synonym">Caerostris bankana</name>
    <dbReference type="NCBI Taxonomy" id="172846"/>
    <lineage>
        <taxon>Eukaryota</taxon>
        <taxon>Metazoa</taxon>
        <taxon>Ecdysozoa</taxon>
        <taxon>Arthropoda</taxon>
        <taxon>Chelicerata</taxon>
        <taxon>Arachnida</taxon>
        <taxon>Araneae</taxon>
        <taxon>Araneomorphae</taxon>
        <taxon>Entelegynae</taxon>
        <taxon>Araneoidea</taxon>
        <taxon>Araneidae</taxon>
        <taxon>Caerostris</taxon>
    </lineage>
</organism>
<keyword evidence="2" id="KW-1185">Reference proteome</keyword>
<dbReference type="AlphaFoldDB" id="A0AAV4PKF8"/>
<proteinExistence type="predicted"/>
<gene>
    <name evidence="1" type="ORF">CEXT_318091</name>
</gene>
<protein>
    <submittedName>
        <fullName evidence="1">Uncharacterized protein</fullName>
    </submittedName>
</protein>
<evidence type="ECO:0000313" key="1">
    <source>
        <dbReference type="EMBL" id="GIX96359.1"/>
    </source>
</evidence>
<comment type="caution">
    <text evidence="1">The sequence shown here is derived from an EMBL/GenBank/DDBJ whole genome shotgun (WGS) entry which is preliminary data.</text>
</comment>
<dbReference type="EMBL" id="BPLR01004635">
    <property type="protein sequence ID" value="GIX96359.1"/>
    <property type="molecule type" value="Genomic_DNA"/>
</dbReference>
<sequence>MIRKLHISTPTLVSHRCYVIKTGRQPSQSEKEDSVKFKEKIAGLCRQNKINLQTRSIFRKGSFLQSFCQSKVYQSVHWLG</sequence>
<reference evidence="1 2" key="1">
    <citation type="submission" date="2021-06" db="EMBL/GenBank/DDBJ databases">
        <title>Caerostris extrusa draft genome.</title>
        <authorList>
            <person name="Kono N."/>
            <person name="Arakawa K."/>
        </authorList>
    </citation>
    <scope>NUCLEOTIDE SEQUENCE [LARGE SCALE GENOMIC DNA]</scope>
</reference>
<dbReference type="Proteomes" id="UP001054945">
    <property type="component" value="Unassembled WGS sequence"/>
</dbReference>
<name>A0AAV4PKF8_CAEEX</name>
<accession>A0AAV4PKF8</accession>
<evidence type="ECO:0000313" key="2">
    <source>
        <dbReference type="Proteomes" id="UP001054945"/>
    </source>
</evidence>